<feature type="domain" description="NlpC/P60" evidence="7">
    <location>
        <begin position="177"/>
        <end position="289"/>
    </location>
</feature>
<dbReference type="EMBL" id="JAROCF010000001">
    <property type="protein sequence ID" value="MDN4615971.1"/>
    <property type="molecule type" value="Genomic_DNA"/>
</dbReference>
<keyword evidence="3" id="KW-0378">Hydrolase</keyword>
<gene>
    <name evidence="8" type="ORF">P5G50_16090</name>
</gene>
<organism evidence="8 9">
    <name type="scientific">Leifsonia williamsii</name>
    <dbReference type="NCBI Taxonomy" id="3035919"/>
    <lineage>
        <taxon>Bacteria</taxon>
        <taxon>Bacillati</taxon>
        <taxon>Actinomycetota</taxon>
        <taxon>Actinomycetes</taxon>
        <taxon>Micrococcales</taxon>
        <taxon>Microbacteriaceae</taxon>
        <taxon>Leifsonia</taxon>
    </lineage>
</organism>
<keyword evidence="4" id="KW-0788">Thiol protease</keyword>
<keyword evidence="9" id="KW-1185">Reference proteome</keyword>
<protein>
    <submittedName>
        <fullName evidence="8">C40 family peptidase</fullName>
    </submittedName>
</protein>
<evidence type="ECO:0000256" key="2">
    <source>
        <dbReference type="ARBA" id="ARBA00022670"/>
    </source>
</evidence>
<dbReference type="Proteomes" id="UP001174208">
    <property type="component" value="Unassembled WGS sequence"/>
</dbReference>
<comment type="similarity">
    <text evidence="1">Belongs to the peptidase C40 family.</text>
</comment>
<feature type="compositionally biased region" description="Low complexity" evidence="5">
    <location>
        <begin position="21"/>
        <end position="45"/>
    </location>
</feature>
<evidence type="ECO:0000313" key="9">
    <source>
        <dbReference type="Proteomes" id="UP001174208"/>
    </source>
</evidence>
<name>A0ABT8KEU8_9MICO</name>
<reference evidence="8" key="1">
    <citation type="submission" date="2023-06" db="EMBL/GenBank/DDBJ databases">
        <title>MT1 and MT2 Draft Genomes of Novel Species.</title>
        <authorList>
            <person name="Venkateswaran K."/>
        </authorList>
    </citation>
    <scope>NUCLEOTIDE SEQUENCE</scope>
    <source>
        <strain evidence="8">F6_8S_P_1B</strain>
    </source>
</reference>
<accession>A0ABT8KEU8</accession>
<evidence type="ECO:0000256" key="3">
    <source>
        <dbReference type="ARBA" id="ARBA00022801"/>
    </source>
</evidence>
<dbReference type="PROSITE" id="PS51935">
    <property type="entry name" value="NLPC_P60"/>
    <property type="match status" value="1"/>
</dbReference>
<keyword evidence="6" id="KW-0812">Transmembrane</keyword>
<feature type="compositionally biased region" description="Polar residues" evidence="5">
    <location>
        <begin position="1"/>
        <end position="20"/>
    </location>
</feature>
<keyword evidence="2" id="KW-0645">Protease</keyword>
<feature type="region of interest" description="Disordered" evidence="5">
    <location>
        <begin position="1"/>
        <end position="47"/>
    </location>
</feature>
<evidence type="ECO:0000256" key="4">
    <source>
        <dbReference type="ARBA" id="ARBA00022807"/>
    </source>
</evidence>
<keyword evidence="6" id="KW-0472">Membrane</keyword>
<dbReference type="InterPro" id="IPR038765">
    <property type="entry name" value="Papain-like_cys_pep_sf"/>
</dbReference>
<feature type="transmembrane region" description="Helical" evidence="6">
    <location>
        <begin position="53"/>
        <end position="77"/>
    </location>
</feature>
<comment type="caution">
    <text evidence="8">The sequence shown here is derived from an EMBL/GenBank/DDBJ whole genome shotgun (WGS) entry which is preliminary data.</text>
</comment>
<evidence type="ECO:0000313" key="8">
    <source>
        <dbReference type="EMBL" id="MDN4615971.1"/>
    </source>
</evidence>
<dbReference type="InterPro" id="IPR051202">
    <property type="entry name" value="Peptidase_C40"/>
</dbReference>
<dbReference type="Pfam" id="PF00877">
    <property type="entry name" value="NLPC_P60"/>
    <property type="match status" value="1"/>
</dbReference>
<sequence>MANPGTPGSQDHPNETSLETASPASRRALRSAAAAKPAPSAGKSGAARKKGGWIVNVGVMTVATGLIATMSLPAFAFNPDGAEKAGFGPSASDTMKKAQSQSVEVGGVASAAVNREEASATSETELQSRKAAEAAAAAAAAAAEAARQQAAVQLTNYANSYAGPSASDFLANPAYPNFSLSSVFSVAQQYIGTPYVYGGSTPAGFDCSGYVMFVYSQFGISLPHSVSGQAAAGTRISIEDAQPGDLVIMPGHDGFYAGNGNILDAPTEGKSVSIRPIWTSDYYIVRLGI</sequence>
<evidence type="ECO:0000259" key="7">
    <source>
        <dbReference type="PROSITE" id="PS51935"/>
    </source>
</evidence>
<dbReference type="RefSeq" id="WP_301211995.1">
    <property type="nucleotide sequence ID" value="NZ_JAROCF010000001.1"/>
</dbReference>
<evidence type="ECO:0000256" key="6">
    <source>
        <dbReference type="SAM" id="Phobius"/>
    </source>
</evidence>
<evidence type="ECO:0000256" key="5">
    <source>
        <dbReference type="SAM" id="MobiDB-lite"/>
    </source>
</evidence>
<dbReference type="InterPro" id="IPR000064">
    <property type="entry name" value="NLP_P60_dom"/>
</dbReference>
<dbReference type="Gene3D" id="3.90.1720.10">
    <property type="entry name" value="endopeptidase domain like (from Nostoc punctiforme)"/>
    <property type="match status" value="1"/>
</dbReference>
<evidence type="ECO:0000256" key="1">
    <source>
        <dbReference type="ARBA" id="ARBA00007074"/>
    </source>
</evidence>
<dbReference type="PANTHER" id="PTHR47053">
    <property type="entry name" value="MUREIN DD-ENDOPEPTIDASE MEPH-RELATED"/>
    <property type="match status" value="1"/>
</dbReference>
<keyword evidence="6" id="KW-1133">Transmembrane helix</keyword>
<proteinExistence type="inferred from homology"/>
<dbReference type="SUPFAM" id="SSF54001">
    <property type="entry name" value="Cysteine proteinases"/>
    <property type="match status" value="1"/>
</dbReference>
<dbReference type="PANTHER" id="PTHR47053:SF1">
    <property type="entry name" value="MUREIN DD-ENDOPEPTIDASE MEPH-RELATED"/>
    <property type="match status" value="1"/>
</dbReference>